<keyword evidence="4" id="KW-1185">Reference proteome</keyword>
<dbReference type="Pfam" id="PF01337">
    <property type="entry name" value="Barstar"/>
    <property type="match status" value="1"/>
</dbReference>
<dbReference type="RefSeq" id="WP_199018287.1">
    <property type="nucleotide sequence ID" value="NZ_JAELUP010000013.1"/>
</dbReference>
<evidence type="ECO:0000256" key="1">
    <source>
        <dbReference type="ARBA" id="ARBA00006845"/>
    </source>
</evidence>
<dbReference type="EMBL" id="JAELUP010000013">
    <property type="protein sequence ID" value="MBJ6360738.1"/>
    <property type="molecule type" value="Genomic_DNA"/>
</dbReference>
<dbReference type="SUPFAM" id="SSF52038">
    <property type="entry name" value="Barstar-related"/>
    <property type="match status" value="1"/>
</dbReference>
<dbReference type="AlphaFoldDB" id="A0A934J3D3"/>
<organism evidence="3 4">
    <name type="scientific">Paenibacillus roseus</name>
    <dbReference type="NCBI Taxonomy" id="2798579"/>
    <lineage>
        <taxon>Bacteria</taxon>
        <taxon>Bacillati</taxon>
        <taxon>Bacillota</taxon>
        <taxon>Bacilli</taxon>
        <taxon>Bacillales</taxon>
        <taxon>Paenibacillaceae</taxon>
        <taxon>Paenibacillus</taxon>
    </lineage>
</organism>
<dbReference type="Proteomes" id="UP000640274">
    <property type="component" value="Unassembled WGS sequence"/>
</dbReference>
<sequence>MSKIVELRQSDADRYENVHDWLRQELELPEWYGDNLDALWDCITGDLPLPLKIIWIRDSDREQHYAGIVQVFADAAEQYEEISFEYNSVK</sequence>
<feature type="domain" description="Barstar (barnase inhibitor)" evidence="2">
    <location>
        <begin position="4"/>
        <end position="82"/>
    </location>
</feature>
<proteinExistence type="inferred from homology"/>
<dbReference type="InterPro" id="IPR035905">
    <property type="entry name" value="Barstar-like_sf"/>
</dbReference>
<accession>A0A934J3D3</accession>
<dbReference type="InterPro" id="IPR000468">
    <property type="entry name" value="Barstar"/>
</dbReference>
<evidence type="ECO:0000259" key="2">
    <source>
        <dbReference type="Pfam" id="PF01337"/>
    </source>
</evidence>
<name>A0A934J3D3_9BACL</name>
<gene>
    <name evidence="3" type="ORF">JFN88_05305</name>
</gene>
<comment type="caution">
    <text evidence="3">The sequence shown here is derived from an EMBL/GenBank/DDBJ whole genome shotgun (WGS) entry which is preliminary data.</text>
</comment>
<dbReference type="Gene3D" id="3.30.370.10">
    <property type="entry name" value="Barstar-like"/>
    <property type="match status" value="1"/>
</dbReference>
<comment type="similarity">
    <text evidence="1">Belongs to the barstar family.</text>
</comment>
<reference evidence="3" key="1">
    <citation type="submission" date="2020-12" db="EMBL/GenBank/DDBJ databases">
        <authorList>
            <person name="Huq M.A."/>
        </authorList>
    </citation>
    <scope>NUCLEOTIDE SEQUENCE</scope>
    <source>
        <strain evidence="3">MAHUQ-46</strain>
    </source>
</reference>
<evidence type="ECO:0000313" key="3">
    <source>
        <dbReference type="EMBL" id="MBJ6360738.1"/>
    </source>
</evidence>
<protein>
    <submittedName>
        <fullName evidence="3">Barstar family protein</fullName>
    </submittedName>
</protein>
<evidence type="ECO:0000313" key="4">
    <source>
        <dbReference type="Proteomes" id="UP000640274"/>
    </source>
</evidence>